<sequence length="68" mass="7319">MKLKIQKKSLKALSNDKGLENGVTPQVAGAHFTQAYGCQQTVRCATNNSKCCHASDDASCRIGWSCLC</sequence>
<protein>
    <submittedName>
        <fullName evidence="1">Uncharacterized protein</fullName>
    </submittedName>
</protein>
<name>A0A167E4U3_9GAMM</name>
<evidence type="ECO:0000313" key="2">
    <source>
        <dbReference type="Proteomes" id="UP000076503"/>
    </source>
</evidence>
<comment type="caution">
    <text evidence="1">The sequence shown here is derived from an EMBL/GenBank/DDBJ whole genome shotgun (WGS) entry which is preliminary data.</text>
</comment>
<proteinExistence type="predicted"/>
<evidence type="ECO:0000313" key="1">
    <source>
        <dbReference type="EMBL" id="KZN50044.1"/>
    </source>
</evidence>
<dbReference type="RefSeq" id="WP_063362119.1">
    <property type="nucleotide sequence ID" value="NZ_AUXZ01000077.1"/>
</dbReference>
<dbReference type="OrthoDB" id="9971023at2"/>
<gene>
    <name evidence="1" type="ORF">N476_16995</name>
</gene>
<dbReference type="PATRIC" id="fig|1365251.3.peg.2692"/>
<reference evidence="1 2" key="1">
    <citation type="submission" date="2013-07" db="EMBL/GenBank/DDBJ databases">
        <title>Comparative Genomic and Metabolomic Analysis of Twelve Strains of Pseudoalteromonas luteoviolacea.</title>
        <authorList>
            <person name="Vynne N.G."/>
            <person name="Mansson M."/>
            <person name="Gram L."/>
        </authorList>
    </citation>
    <scope>NUCLEOTIDE SEQUENCE [LARGE SCALE GENOMIC DNA]</scope>
    <source>
        <strain evidence="1 2">H33</strain>
    </source>
</reference>
<dbReference type="Proteomes" id="UP000076503">
    <property type="component" value="Unassembled WGS sequence"/>
</dbReference>
<dbReference type="AlphaFoldDB" id="A0A167E4U3"/>
<dbReference type="EMBL" id="AUXZ01000077">
    <property type="protein sequence ID" value="KZN50044.1"/>
    <property type="molecule type" value="Genomic_DNA"/>
</dbReference>
<accession>A0A167E4U3</accession>
<organism evidence="1 2">
    <name type="scientific">Pseudoalteromonas luteoviolacea H33</name>
    <dbReference type="NCBI Taxonomy" id="1365251"/>
    <lineage>
        <taxon>Bacteria</taxon>
        <taxon>Pseudomonadati</taxon>
        <taxon>Pseudomonadota</taxon>
        <taxon>Gammaproteobacteria</taxon>
        <taxon>Alteromonadales</taxon>
        <taxon>Pseudoalteromonadaceae</taxon>
        <taxon>Pseudoalteromonas</taxon>
    </lineage>
</organism>